<gene>
    <name evidence="2" type="ORF">FN846DRAFT_1014017</name>
</gene>
<dbReference type="OrthoDB" id="1888931at2759"/>
<dbReference type="EMBL" id="VXIS01000091">
    <property type="protein sequence ID" value="KAA8906172.1"/>
    <property type="molecule type" value="Genomic_DNA"/>
</dbReference>
<reference evidence="2 3" key="1">
    <citation type="submission" date="2019-09" db="EMBL/GenBank/DDBJ databases">
        <title>Draft genome of the ectomycorrhizal ascomycete Sphaerosporella brunnea.</title>
        <authorList>
            <consortium name="DOE Joint Genome Institute"/>
            <person name="Benucci G.M."/>
            <person name="Marozzi G."/>
            <person name="Antonielli L."/>
            <person name="Sanchez S."/>
            <person name="Marco P."/>
            <person name="Wang X."/>
            <person name="Falini L.B."/>
            <person name="Barry K."/>
            <person name="Haridas S."/>
            <person name="Lipzen A."/>
            <person name="Labutti K."/>
            <person name="Grigoriev I.V."/>
            <person name="Murat C."/>
            <person name="Martin F."/>
            <person name="Albertini E."/>
            <person name="Donnini D."/>
            <person name="Bonito G."/>
        </authorList>
    </citation>
    <scope>NUCLEOTIDE SEQUENCE [LARGE SCALE GENOMIC DNA]</scope>
    <source>
        <strain evidence="2 3">Sb_GMNB300</strain>
    </source>
</reference>
<dbReference type="Gene3D" id="3.40.50.720">
    <property type="entry name" value="NAD(P)-binding Rossmann-like Domain"/>
    <property type="match status" value="1"/>
</dbReference>
<dbReference type="InParanoid" id="A0A5J5EY65"/>
<dbReference type="Pfam" id="PF13561">
    <property type="entry name" value="adh_short_C2"/>
    <property type="match status" value="1"/>
</dbReference>
<evidence type="ECO:0000313" key="3">
    <source>
        <dbReference type="Proteomes" id="UP000326924"/>
    </source>
</evidence>
<organism evidence="2 3">
    <name type="scientific">Sphaerosporella brunnea</name>
    <dbReference type="NCBI Taxonomy" id="1250544"/>
    <lineage>
        <taxon>Eukaryota</taxon>
        <taxon>Fungi</taxon>
        <taxon>Dikarya</taxon>
        <taxon>Ascomycota</taxon>
        <taxon>Pezizomycotina</taxon>
        <taxon>Pezizomycetes</taxon>
        <taxon>Pezizales</taxon>
        <taxon>Pyronemataceae</taxon>
        <taxon>Sphaerosporella</taxon>
    </lineage>
</organism>
<evidence type="ECO:0008006" key="4">
    <source>
        <dbReference type="Google" id="ProtNLM"/>
    </source>
</evidence>
<dbReference type="PANTHER" id="PTHR42760">
    <property type="entry name" value="SHORT-CHAIN DEHYDROGENASES/REDUCTASES FAMILY MEMBER"/>
    <property type="match status" value="1"/>
</dbReference>
<accession>A0A5J5EY65</accession>
<name>A0A5J5EY65_9PEZI</name>
<proteinExistence type="inferred from homology"/>
<dbReference type="InterPro" id="IPR036291">
    <property type="entry name" value="NAD(P)-bd_dom_sf"/>
</dbReference>
<dbReference type="AlphaFoldDB" id="A0A5J5EY65"/>
<evidence type="ECO:0000313" key="2">
    <source>
        <dbReference type="EMBL" id="KAA8906172.1"/>
    </source>
</evidence>
<comment type="caution">
    <text evidence="2">The sequence shown here is derived from an EMBL/GenBank/DDBJ whole genome shotgun (WGS) entry which is preliminary data.</text>
</comment>
<dbReference type="GO" id="GO:0016616">
    <property type="term" value="F:oxidoreductase activity, acting on the CH-OH group of donors, NAD or NADP as acceptor"/>
    <property type="evidence" value="ECO:0007669"/>
    <property type="project" value="TreeGrafter"/>
</dbReference>
<dbReference type="Proteomes" id="UP000326924">
    <property type="component" value="Unassembled WGS sequence"/>
</dbReference>
<comment type="similarity">
    <text evidence="1">Belongs to the short-chain dehydrogenases/reductases (SDR) family.</text>
</comment>
<evidence type="ECO:0000256" key="1">
    <source>
        <dbReference type="ARBA" id="ARBA00006484"/>
    </source>
</evidence>
<sequence>MIRLVQTNTLARGAAPKVIVPVVQRAFLSGTAFRGDDAITPPVDTIGAQVAVLTGGDRGLANNIAEALCDVHLKALVIFDVLKEPGDDSVAKLSSQVGIPVVFRQVDVRDQASVQEAVNATIKQFRLIDVLVAAGRIADSNLPAETYDVAMFRRLLDINLTGTFICSQAVGAAMITARTGGSMIFITWIRGHVVNWPQQQSCYNASKAGVIRLGKSLAAEWAHHNIRVKSISPGYMDIALNRVRALDAQNLLWKERTPMGAVDELNNLVVFLSSDASTYMIGTDIIIDSGYTAW</sequence>
<dbReference type="SUPFAM" id="SSF51735">
    <property type="entry name" value="NAD(P)-binding Rossmann-fold domains"/>
    <property type="match status" value="1"/>
</dbReference>
<dbReference type="InterPro" id="IPR002347">
    <property type="entry name" value="SDR_fam"/>
</dbReference>
<dbReference type="PANTHER" id="PTHR42760:SF103">
    <property type="entry name" value="SHORT-CHAIN DEHYDROGENASE_REDUCTASE SDR"/>
    <property type="match status" value="1"/>
</dbReference>
<protein>
    <recommendedName>
        <fullName evidence="4">NAD(P)-binding protein</fullName>
    </recommendedName>
</protein>
<keyword evidence="3" id="KW-1185">Reference proteome</keyword>
<dbReference type="PRINTS" id="PR00081">
    <property type="entry name" value="GDHRDH"/>
</dbReference>